<dbReference type="Proteomes" id="UP000009328">
    <property type="component" value="Unassembled WGS sequence"/>
</dbReference>
<reference evidence="6 7" key="1">
    <citation type="journal article" date="2012" name="Eukaryot. Cell">
        <title>Draft genome sequence of Wickerhamomyces ciferrii NRRL Y-1031 F-60-10.</title>
        <authorList>
            <person name="Schneider J."/>
            <person name="Andrea H."/>
            <person name="Blom J."/>
            <person name="Jaenicke S."/>
            <person name="Ruckert C."/>
            <person name="Schorsch C."/>
            <person name="Szczepanowski R."/>
            <person name="Farwick M."/>
            <person name="Goesmann A."/>
            <person name="Puhler A."/>
            <person name="Schaffer S."/>
            <person name="Tauch A."/>
            <person name="Kohler T."/>
            <person name="Brinkrolf K."/>
        </authorList>
    </citation>
    <scope>NUCLEOTIDE SEQUENCE [LARGE SCALE GENOMIC DNA]</scope>
    <source>
        <strain evidence="7">ATCC 14091 / BCRC 22168 / CBS 111 / JCM 3599 / NBRC 0793 / NRRL Y-1031 F-60-10</strain>
    </source>
</reference>
<accession>K0K9M7</accession>
<dbReference type="GO" id="GO:0032259">
    <property type="term" value="P:methylation"/>
    <property type="evidence" value="ECO:0007669"/>
    <property type="project" value="UniProtKB-KW"/>
</dbReference>
<name>K0K9M7_WICCF</name>
<dbReference type="InParanoid" id="K0K9M7"/>
<dbReference type="InterPro" id="IPR046341">
    <property type="entry name" value="SET_dom_sf"/>
</dbReference>
<dbReference type="InterPro" id="IPR044429">
    <property type="entry name" value="SETD4_SET"/>
</dbReference>
<keyword evidence="2" id="KW-0808">Transferase</keyword>
<evidence type="ECO:0000256" key="3">
    <source>
        <dbReference type="ARBA" id="ARBA00022691"/>
    </source>
</evidence>
<dbReference type="InterPro" id="IPR001214">
    <property type="entry name" value="SET_dom"/>
</dbReference>
<evidence type="ECO:0000259" key="5">
    <source>
        <dbReference type="PROSITE" id="PS50280"/>
    </source>
</evidence>
<dbReference type="EMBL" id="CAIF01000026">
    <property type="protein sequence ID" value="CCH41620.1"/>
    <property type="molecule type" value="Genomic_DNA"/>
</dbReference>
<keyword evidence="4" id="KW-0175">Coiled coil</keyword>
<keyword evidence="7" id="KW-1185">Reference proteome</keyword>
<keyword evidence="1" id="KW-0489">Methyltransferase</keyword>
<dbReference type="PANTHER" id="PTHR13271">
    <property type="entry name" value="UNCHARACTERIZED PUTATIVE METHYLTRANSFERASE"/>
    <property type="match status" value="1"/>
</dbReference>
<dbReference type="eggNOG" id="KOG1337">
    <property type="taxonomic scope" value="Eukaryota"/>
</dbReference>
<dbReference type="Pfam" id="PF00856">
    <property type="entry name" value="SET"/>
    <property type="match status" value="1"/>
</dbReference>
<dbReference type="SUPFAM" id="SSF82199">
    <property type="entry name" value="SET domain"/>
    <property type="match status" value="1"/>
</dbReference>
<comment type="caution">
    <text evidence="6">The sequence shown here is derived from an EMBL/GenBank/DDBJ whole genome shotgun (WGS) entry which is preliminary data.</text>
</comment>
<evidence type="ECO:0000313" key="6">
    <source>
        <dbReference type="EMBL" id="CCH41620.1"/>
    </source>
</evidence>
<keyword evidence="3" id="KW-0949">S-adenosyl-L-methionine</keyword>
<dbReference type="PROSITE" id="PS50280">
    <property type="entry name" value="SET"/>
    <property type="match status" value="1"/>
</dbReference>
<dbReference type="InterPro" id="IPR050600">
    <property type="entry name" value="SETD3_SETD6_MTase"/>
</dbReference>
<evidence type="ECO:0000256" key="4">
    <source>
        <dbReference type="SAM" id="Coils"/>
    </source>
</evidence>
<evidence type="ECO:0000256" key="1">
    <source>
        <dbReference type="ARBA" id="ARBA00022603"/>
    </source>
</evidence>
<dbReference type="SMART" id="SM00317">
    <property type="entry name" value="SET"/>
    <property type="match status" value="1"/>
</dbReference>
<dbReference type="FunCoup" id="K0K9M7">
    <property type="interactions" value="72"/>
</dbReference>
<dbReference type="HOGENOM" id="CLU_041939_0_0_1"/>
<dbReference type="GO" id="GO:0016279">
    <property type="term" value="F:protein-lysine N-methyltransferase activity"/>
    <property type="evidence" value="ECO:0007669"/>
    <property type="project" value="InterPro"/>
</dbReference>
<organism evidence="6 7">
    <name type="scientific">Wickerhamomyces ciferrii (strain ATCC 14091 / BCRC 22168 / CBS 111 / JCM 3599 / NBRC 0793 / NRRL Y-1031 F-60-10)</name>
    <name type="common">Yeast</name>
    <name type="synonym">Pichia ciferrii</name>
    <dbReference type="NCBI Taxonomy" id="1206466"/>
    <lineage>
        <taxon>Eukaryota</taxon>
        <taxon>Fungi</taxon>
        <taxon>Dikarya</taxon>
        <taxon>Ascomycota</taxon>
        <taxon>Saccharomycotina</taxon>
        <taxon>Saccharomycetes</taxon>
        <taxon>Phaffomycetales</taxon>
        <taxon>Wickerhamomycetaceae</taxon>
        <taxon>Wickerhamomyces</taxon>
    </lineage>
</organism>
<gene>
    <name evidence="6" type="ORF">BN7_1161</name>
</gene>
<dbReference type="AlphaFoldDB" id="K0K9M7"/>
<protein>
    <submittedName>
        <fullName evidence="6">SET domain-containing protein 4</fullName>
    </submittedName>
</protein>
<dbReference type="STRING" id="1206466.K0K9M7"/>
<dbReference type="Gene3D" id="3.90.1410.10">
    <property type="entry name" value="set domain protein methyltransferase, domain 1"/>
    <property type="match status" value="1"/>
</dbReference>
<dbReference type="PANTHER" id="PTHR13271:SF47">
    <property type="entry name" value="ACTIN-HISTIDINE N-METHYLTRANSFERASE"/>
    <property type="match status" value="1"/>
</dbReference>
<proteinExistence type="predicted"/>
<evidence type="ECO:0000313" key="7">
    <source>
        <dbReference type="Proteomes" id="UP000009328"/>
    </source>
</evidence>
<evidence type="ECO:0000256" key="2">
    <source>
        <dbReference type="ARBA" id="ARBA00022679"/>
    </source>
</evidence>
<feature type="coiled-coil region" evidence="4">
    <location>
        <begin position="375"/>
        <end position="402"/>
    </location>
</feature>
<feature type="domain" description="SET" evidence="5">
    <location>
        <begin position="27"/>
        <end position="280"/>
    </location>
</feature>
<dbReference type="CDD" id="cd19177">
    <property type="entry name" value="SET_SETD4"/>
    <property type="match status" value="1"/>
</dbReference>
<sequence length="424" mass="49400">MTRPNEEKLDNLLQWLLPSTTKTSISEKIQVKETQGSGRGIYATSDIKPNLPIITIDHSYLLNYTTIVAHIFSWGSRNKSLPDVYKNIKVPPAENEDHITSLYKEFTLEELGALSSFQIMSLFLELESSRGKESWWDPFIQMLPTINDFLTSPFLWQIQGKYELIEKLPKSTQKHSLKMFNRFESDFKAVKTLLETHNASKDIINHDKFVLYWMCINSRCLYMEIPQKKTTSDNFTMAPYVDFINHSTNDQCKLKIDRTGFHVITTSNYKENDELYLSYGPHSNEFLLCEYGFHLSNNEWNDLDITEEVIDLMNDDQIEYLKKVGYYGDYTINKQNVSFRTDVALAVLQERDDLTINRRLSALLNGISDGSFYKRRSKQILINILEKVKEDLERNLDLNSQDDPNLKVIEALSKERVELIDSYL</sequence>
<dbReference type="InterPro" id="IPR016852">
    <property type="entry name" value="SET_MeTrfase"/>
</dbReference>
<dbReference type="PIRSF" id="PIRSF027158">
    <property type="entry name" value="Lys_MTase_YDR198C_prd"/>
    <property type="match status" value="1"/>
</dbReference>